<proteinExistence type="inferred from homology"/>
<dbReference type="Pfam" id="PF07282">
    <property type="entry name" value="Cas12f1-like_TNB"/>
    <property type="match status" value="1"/>
</dbReference>
<evidence type="ECO:0000256" key="1">
    <source>
        <dbReference type="ARBA" id="ARBA00008761"/>
    </source>
</evidence>
<accession>A0ABS1NKK0</accession>
<dbReference type="PANTHER" id="PTHR30405:SF25">
    <property type="entry name" value="RNA-GUIDED DNA ENDONUCLEASE INSQ-RELATED"/>
    <property type="match status" value="1"/>
</dbReference>
<keyword evidence="3" id="KW-0815">Transposition</keyword>
<dbReference type="InterPro" id="IPR051399">
    <property type="entry name" value="RNA-guided_DNA_endo/Transpos"/>
</dbReference>
<evidence type="ECO:0000256" key="3">
    <source>
        <dbReference type="ARBA" id="ARBA00022578"/>
    </source>
</evidence>
<gene>
    <name evidence="12" type="ORF">JK363_28910</name>
</gene>
<comment type="caution">
    <text evidence="12">The sequence shown here is derived from an EMBL/GenBank/DDBJ whole genome shotgun (WGS) entry which is preliminary data.</text>
</comment>
<comment type="similarity">
    <text evidence="1">In the C-terminal section; belongs to the transposase 35 family.</text>
</comment>
<keyword evidence="6" id="KW-0238">DNA-binding</keyword>
<evidence type="ECO:0000259" key="11">
    <source>
        <dbReference type="Pfam" id="PF12323"/>
    </source>
</evidence>
<evidence type="ECO:0000256" key="6">
    <source>
        <dbReference type="ARBA" id="ARBA00023125"/>
    </source>
</evidence>
<evidence type="ECO:0000256" key="2">
    <source>
        <dbReference type="ARBA" id="ARBA00011044"/>
    </source>
</evidence>
<evidence type="ECO:0000256" key="7">
    <source>
        <dbReference type="ARBA" id="ARBA00023172"/>
    </source>
</evidence>
<dbReference type="EMBL" id="JAERRF010000020">
    <property type="protein sequence ID" value="MBL1100608.1"/>
    <property type="molecule type" value="Genomic_DNA"/>
</dbReference>
<dbReference type="Proteomes" id="UP000634229">
    <property type="component" value="Unassembled WGS sequence"/>
</dbReference>
<feature type="domain" description="Transposase putative helix-turn-helix" evidence="11">
    <location>
        <begin position="1"/>
        <end position="44"/>
    </location>
</feature>
<evidence type="ECO:0000313" key="13">
    <source>
        <dbReference type="Proteomes" id="UP000634229"/>
    </source>
</evidence>
<keyword evidence="5" id="KW-0862">Zinc</keyword>
<feature type="region of interest" description="Disordered" evidence="8">
    <location>
        <begin position="390"/>
        <end position="418"/>
    </location>
</feature>
<evidence type="ECO:0000256" key="5">
    <source>
        <dbReference type="ARBA" id="ARBA00022833"/>
    </source>
</evidence>
<dbReference type="PANTHER" id="PTHR30405">
    <property type="entry name" value="TRANSPOSASE"/>
    <property type="match status" value="1"/>
</dbReference>
<dbReference type="InterPro" id="IPR021027">
    <property type="entry name" value="Transposase_put_HTH"/>
</dbReference>
<dbReference type="NCBIfam" id="NF040570">
    <property type="entry name" value="guided_TnpB"/>
    <property type="match status" value="1"/>
</dbReference>
<comment type="similarity">
    <text evidence="2">In the N-terminal section; belongs to the transposase 2 family.</text>
</comment>
<sequence>MQLRYNYRAYPNATQHRALANAFGCARVVWNDCLRDRKEAHAAGLPYVKSAELSRLRITQAKRTAERAWLADVSAVVLQQSLRDLDTAYKNFFDSLKGKRQGRKAGPPRYKSKKDTRQSIRLNTNAFSLPAGGTVYVAKVGNLNVTWSRRLPAAPTSLTITKDSSGRYFLSFVVDTEPDILPQAETDTGLDLGLSAFAVLSDGSKIDSPRFPRRAEKKLKRLQRALSRKAKGSKNRAKARIKVARQHAKVADRRRDWHHKASTQIIRDNQAVYVEDLAVSGLGRTRLAKSVHDAGWSAFVGMLQYKAVKHGRTFAKVNRAFPSSQVCSACGFRDGPKPLHIRKWTCHECGTMHDRDHNAARNVLFEGRRIVAAGRAETLNALWSAGETRTKVPAQRVEAGSPRKGQTTQAGSPGLQAREHVKWMGLVR</sequence>
<keyword evidence="4" id="KW-0479">Metal-binding</keyword>
<name>A0ABS1NKK0_9ACTN</name>
<dbReference type="InterPro" id="IPR001959">
    <property type="entry name" value="Transposase"/>
</dbReference>
<dbReference type="Pfam" id="PF12323">
    <property type="entry name" value="HTH_OrfB_IS605"/>
    <property type="match status" value="1"/>
</dbReference>
<feature type="region of interest" description="Disordered" evidence="8">
    <location>
        <begin position="98"/>
        <end position="117"/>
    </location>
</feature>
<evidence type="ECO:0000256" key="8">
    <source>
        <dbReference type="SAM" id="MobiDB-lite"/>
    </source>
</evidence>
<keyword evidence="7" id="KW-0233">DNA recombination</keyword>
<protein>
    <submittedName>
        <fullName evidence="12">Transposase</fullName>
    </submittedName>
</protein>
<feature type="domain" description="Probable transposase IS891/IS1136/IS1341" evidence="9">
    <location>
        <begin position="173"/>
        <end position="282"/>
    </location>
</feature>
<dbReference type="InterPro" id="IPR010095">
    <property type="entry name" value="Cas12f1-like_TNB"/>
</dbReference>
<evidence type="ECO:0000256" key="4">
    <source>
        <dbReference type="ARBA" id="ARBA00022723"/>
    </source>
</evidence>
<feature type="domain" description="Cas12f1-like TNB" evidence="10">
    <location>
        <begin position="296"/>
        <end position="363"/>
    </location>
</feature>
<evidence type="ECO:0000313" key="12">
    <source>
        <dbReference type="EMBL" id="MBL1100608.1"/>
    </source>
</evidence>
<reference evidence="12 13" key="1">
    <citation type="submission" date="2021-01" db="EMBL/GenBank/DDBJ databases">
        <title>WGS of actinomycetes isolated from Thailand.</title>
        <authorList>
            <person name="Thawai C."/>
        </authorList>
    </citation>
    <scope>NUCLEOTIDE SEQUENCE [LARGE SCALE GENOMIC DNA]</scope>
    <source>
        <strain evidence="12 13">CA1R205</strain>
    </source>
</reference>
<dbReference type="Pfam" id="PF01385">
    <property type="entry name" value="OrfB_IS605"/>
    <property type="match status" value="1"/>
</dbReference>
<organism evidence="12 13">
    <name type="scientific">Streptomyces coffeae</name>
    <dbReference type="NCBI Taxonomy" id="621382"/>
    <lineage>
        <taxon>Bacteria</taxon>
        <taxon>Bacillati</taxon>
        <taxon>Actinomycetota</taxon>
        <taxon>Actinomycetes</taxon>
        <taxon>Kitasatosporales</taxon>
        <taxon>Streptomycetaceae</taxon>
        <taxon>Streptomyces</taxon>
    </lineage>
</organism>
<keyword evidence="13" id="KW-1185">Reference proteome</keyword>
<evidence type="ECO:0000259" key="10">
    <source>
        <dbReference type="Pfam" id="PF07282"/>
    </source>
</evidence>
<evidence type="ECO:0000259" key="9">
    <source>
        <dbReference type="Pfam" id="PF01385"/>
    </source>
</evidence>
<dbReference type="RefSeq" id="WP_201879274.1">
    <property type="nucleotide sequence ID" value="NZ_JAERRF010000020.1"/>
</dbReference>